<evidence type="ECO:0000313" key="4">
    <source>
        <dbReference type="Proteomes" id="UP001353858"/>
    </source>
</evidence>
<organism evidence="3 4">
    <name type="scientific">Aquatica leii</name>
    <dbReference type="NCBI Taxonomy" id="1421715"/>
    <lineage>
        <taxon>Eukaryota</taxon>
        <taxon>Metazoa</taxon>
        <taxon>Ecdysozoa</taxon>
        <taxon>Arthropoda</taxon>
        <taxon>Hexapoda</taxon>
        <taxon>Insecta</taxon>
        <taxon>Pterygota</taxon>
        <taxon>Neoptera</taxon>
        <taxon>Endopterygota</taxon>
        <taxon>Coleoptera</taxon>
        <taxon>Polyphaga</taxon>
        <taxon>Elateriformia</taxon>
        <taxon>Elateroidea</taxon>
        <taxon>Lampyridae</taxon>
        <taxon>Luciolinae</taxon>
        <taxon>Aquatica</taxon>
    </lineage>
</organism>
<evidence type="ECO:0000313" key="3">
    <source>
        <dbReference type="EMBL" id="KAK4872884.1"/>
    </source>
</evidence>
<dbReference type="AlphaFoldDB" id="A0AAN7PNZ9"/>
<comment type="caution">
    <text evidence="3">The sequence shown here is derived from an EMBL/GenBank/DDBJ whole genome shotgun (WGS) entry which is preliminary data.</text>
</comment>
<accession>A0AAN7PNZ9</accession>
<keyword evidence="4" id="KW-1185">Reference proteome</keyword>
<dbReference type="PANTHER" id="PTHR33327:SF3">
    <property type="entry name" value="RNA-DIRECTED DNA POLYMERASE"/>
    <property type="match status" value="1"/>
</dbReference>
<protein>
    <recommendedName>
        <fullName evidence="2">DUF7041 domain-containing protein</fullName>
    </recommendedName>
</protein>
<feature type="domain" description="DUF7041" evidence="2">
    <location>
        <begin position="21"/>
        <end position="104"/>
    </location>
</feature>
<dbReference type="InterPro" id="IPR055469">
    <property type="entry name" value="DUF7041"/>
</dbReference>
<dbReference type="EMBL" id="JARPUR010000007">
    <property type="protein sequence ID" value="KAK4872884.1"/>
    <property type="molecule type" value="Genomic_DNA"/>
</dbReference>
<feature type="region of interest" description="Disordered" evidence="1">
    <location>
        <begin position="219"/>
        <end position="249"/>
    </location>
</feature>
<dbReference type="PANTHER" id="PTHR33327">
    <property type="entry name" value="ENDONUCLEASE"/>
    <property type="match status" value="1"/>
</dbReference>
<gene>
    <name evidence="3" type="ORF">RN001_014913</name>
</gene>
<dbReference type="Proteomes" id="UP001353858">
    <property type="component" value="Unassembled WGS sequence"/>
</dbReference>
<name>A0AAN7PNZ9_9COLE</name>
<feature type="compositionally biased region" description="Basic residues" evidence="1">
    <location>
        <begin position="230"/>
        <end position="247"/>
    </location>
</feature>
<dbReference type="Pfam" id="PF23055">
    <property type="entry name" value="DUF7041"/>
    <property type="match status" value="1"/>
</dbReference>
<sequence>MANDNVVASSLPQPQRVTFTLPPFWPEQPAAWFAQIEGQFLLNGVTDDEKKYYLVTGSLDSRYVSEVLDIIVAPPPENKYIKIKKELIDRLSTSQEKKTRQLLEFEELGDRKPSQFLRHLRGLAGKTMPDDLLRTIWISRLPAYAQAILATVAAQPLDDAARLADQVCETWPKGSVAACNAVPTPPIPEVRTDASKDMFDVSAISLQLSAISARLEQLEQNGRPTERQPNRNHHYNYRRRSRSRSRPRVNNPDYCFYHDRFGQRARKCREPCSFQKN</sequence>
<evidence type="ECO:0000259" key="2">
    <source>
        <dbReference type="Pfam" id="PF23055"/>
    </source>
</evidence>
<evidence type="ECO:0000256" key="1">
    <source>
        <dbReference type="SAM" id="MobiDB-lite"/>
    </source>
</evidence>
<proteinExistence type="predicted"/>
<reference evidence="4" key="1">
    <citation type="submission" date="2023-01" db="EMBL/GenBank/DDBJ databases">
        <title>Key to firefly adult light organ development and bioluminescence: homeobox transcription factors regulate luciferase expression and transportation to peroxisome.</title>
        <authorList>
            <person name="Fu X."/>
        </authorList>
    </citation>
    <scope>NUCLEOTIDE SEQUENCE [LARGE SCALE GENOMIC DNA]</scope>
</reference>